<dbReference type="EMBL" id="BAABLK010000034">
    <property type="protein sequence ID" value="GAA5227884.1"/>
    <property type="molecule type" value="Genomic_DNA"/>
</dbReference>
<name>A0ABP9TM41_9MICC</name>
<protein>
    <recommendedName>
        <fullName evidence="4">Integral membrane protein</fullName>
    </recommendedName>
</protein>
<accession>A0ABP9TM41</accession>
<proteinExistence type="predicted"/>
<keyword evidence="1" id="KW-0812">Transmembrane</keyword>
<evidence type="ECO:0000313" key="2">
    <source>
        <dbReference type="EMBL" id="GAA5227884.1"/>
    </source>
</evidence>
<gene>
    <name evidence="2" type="ORF">GCM10025778_24170</name>
</gene>
<dbReference type="NCBIfam" id="NF038396">
    <property type="entry name" value="NF038396 family protein"/>
    <property type="match status" value="1"/>
</dbReference>
<feature type="transmembrane region" description="Helical" evidence="1">
    <location>
        <begin position="12"/>
        <end position="38"/>
    </location>
</feature>
<feature type="transmembrane region" description="Helical" evidence="1">
    <location>
        <begin position="44"/>
        <end position="62"/>
    </location>
</feature>
<evidence type="ECO:0000313" key="3">
    <source>
        <dbReference type="Proteomes" id="UP001501257"/>
    </source>
</evidence>
<reference evidence="3" key="1">
    <citation type="journal article" date="2019" name="Int. J. Syst. Evol. Microbiol.">
        <title>The Global Catalogue of Microorganisms (GCM) 10K type strain sequencing project: providing services to taxonomists for standard genome sequencing and annotation.</title>
        <authorList>
            <consortium name="The Broad Institute Genomics Platform"/>
            <consortium name="The Broad Institute Genome Sequencing Center for Infectious Disease"/>
            <person name="Wu L."/>
            <person name="Ma J."/>
        </authorList>
    </citation>
    <scope>NUCLEOTIDE SEQUENCE [LARGE SCALE GENOMIC DNA]</scope>
    <source>
        <strain evidence="3">JCM 18952</strain>
    </source>
</reference>
<keyword evidence="1" id="KW-0472">Membrane</keyword>
<keyword evidence="3" id="KW-1185">Reference proteome</keyword>
<sequence>MKESIKALKANPEALFVLGYMLFPLFALVFAGLGLFLIITGSKIVGLILILTITQLFAFGSLKAVGTRKRLLAEQDTGTGR</sequence>
<evidence type="ECO:0008006" key="4">
    <source>
        <dbReference type="Google" id="ProtNLM"/>
    </source>
</evidence>
<comment type="caution">
    <text evidence="2">The sequence shown here is derived from an EMBL/GenBank/DDBJ whole genome shotgun (WGS) entry which is preliminary data.</text>
</comment>
<evidence type="ECO:0000256" key="1">
    <source>
        <dbReference type="SAM" id="Phobius"/>
    </source>
</evidence>
<dbReference type="InterPro" id="IPR059228">
    <property type="entry name" value="Integral_mb_put"/>
</dbReference>
<organism evidence="2 3">
    <name type="scientific">Paeniglutamicibacter antarcticus</name>
    <dbReference type="NCBI Taxonomy" id="494023"/>
    <lineage>
        <taxon>Bacteria</taxon>
        <taxon>Bacillati</taxon>
        <taxon>Actinomycetota</taxon>
        <taxon>Actinomycetes</taxon>
        <taxon>Micrococcales</taxon>
        <taxon>Micrococcaceae</taxon>
        <taxon>Paeniglutamicibacter</taxon>
    </lineage>
</organism>
<dbReference type="Proteomes" id="UP001501257">
    <property type="component" value="Unassembled WGS sequence"/>
</dbReference>
<keyword evidence="1" id="KW-1133">Transmembrane helix</keyword>
<dbReference type="RefSeq" id="WP_345468345.1">
    <property type="nucleotide sequence ID" value="NZ_BAABLK010000034.1"/>
</dbReference>